<protein>
    <submittedName>
        <fullName evidence="3">TFIIS N-terminal domain-containing protein</fullName>
    </submittedName>
</protein>
<feature type="region of interest" description="Disordered" evidence="1">
    <location>
        <begin position="106"/>
        <end position="141"/>
    </location>
</feature>
<dbReference type="EMBL" id="CAMXCT030000291">
    <property type="protein sequence ID" value="CAL4764020.1"/>
    <property type="molecule type" value="Genomic_DNA"/>
</dbReference>
<dbReference type="EMBL" id="CAMXCT020000291">
    <property type="protein sequence ID" value="CAL1130083.1"/>
    <property type="molecule type" value="Genomic_DNA"/>
</dbReference>
<sequence length="249" mass="27575">MEDGNDGSALLFETVKRIREWVDSTFQEDVAKRFHRKGHLKGRFLVKLTDEMWNQLKVYIQASFSLSKLQLTKGESLGQPCIDLAAGATGAGHAATRAAAAPLQASCDQASKRPADDAATASRGKRAKVSAGGQTTDPEAYDAYEVREGPKGLEEARDALKAAMREACEAGEKKGQRARCEALRWLKGLEQRKVSARELAQTKIGLVVNEWRQVFNRVFKDQASKERAHDLLSSWRKLWLEAKALNFAS</sequence>
<evidence type="ECO:0000313" key="3">
    <source>
        <dbReference type="EMBL" id="CAL4764020.1"/>
    </source>
</evidence>
<dbReference type="OrthoDB" id="288203at2759"/>
<gene>
    <name evidence="2" type="ORF">C1SCF055_LOCUS4904</name>
</gene>
<keyword evidence="4" id="KW-1185">Reference proteome</keyword>
<dbReference type="InterPro" id="IPR035441">
    <property type="entry name" value="TFIIS/LEDGF_dom_sf"/>
</dbReference>
<dbReference type="Gene3D" id="1.20.930.10">
    <property type="entry name" value="Conserved domain common to transcription factors TFIIS, elongin A, CRSP70"/>
    <property type="match status" value="1"/>
</dbReference>
<dbReference type="AlphaFoldDB" id="A0A9P1BNS4"/>
<accession>A0A9P1BNS4</accession>
<reference evidence="2" key="1">
    <citation type="submission" date="2022-10" db="EMBL/GenBank/DDBJ databases">
        <authorList>
            <person name="Chen Y."/>
            <person name="Dougan E. K."/>
            <person name="Chan C."/>
            <person name="Rhodes N."/>
            <person name="Thang M."/>
        </authorList>
    </citation>
    <scope>NUCLEOTIDE SEQUENCE</scope>
</reference>
<evidence type="ECO:0000256" key="1">
    <source>
        <dbReference type="SAM" id="MobiDB-lite"/>
    </source>
</evidence>
<dbReference type="Proteomes" id="UP001152797">
    <property type="component" value="Unassembled WGS sequence"/>
</dbReference>
<proteinExistence type="predicted"/>
<comment type="caution">
    <text evidence="2">The sequence shown here is derived from an EMBL/GenBank/DDBJ whole genome shotgun (WGS) entry which is preliminary data.</text>
</comment>
<dbReference type="EMBL" id="CAMXCT010000291">
    <property type="protein sequence ID" value="CAI3976708.1"/>
    <property type="molecule type" value="Genomic_DNA"/>
</dbReference>
<dbReference type="SUPFAM" id="SSF47676">
    <property type="entry name" value="Conserved domain common to transcription factors TFIIS, elongin A, CRSP70"/>
    <property type="match status" value="1"/>
</dbReference>
<evidence type="ECO:0000313" key="4">
    <source>
        <dbReference type="Proteomes" id="UP001152797"/>
    </source>
</evidence>
<organism evidence="2">
    <name type="scientific">Cladocopium goreaui</name>
    <dbReference type="NCBI Taxonomy" id="2562237"/>
    <lineage>
        <taxon>Eukaryota</taxon>
        <taxon>Sar</taxon>
        <taxon>Alveolata</taxon>
        <taxon>Dinophyceae</taxon>
        <taxon>Suessiales</taxon>
        <taxon>Symbiodiniaceae</taxon>
        <taxon>Cladocopium</taxon>
    </lineage>
</organism>
<name>A0A9P1BNS4_9DINO</name>
<evidence type="ECO:0000313" key="2">
    <source>
        <dbReference type="EMBL" id="CAI3976708.1"/>
    </source>
</evidence>
<reference evidence="3 4" key="2">
    <citation type="submission" date="2024-05" db="EMBL/GenBank/DDBJ databases">
        <authorList>
            <person name="Chen Y."/>
            <person name="Shah S."/>
            <person name="Dougan E. K."/>
            <person name="Thang M."/>
            <person name="Chan C."/>
        </authorList>
    </citation>
    <scope>NUCLEOTIDE SEQUENCE [LARGE SCALE GENOMIC DNA]</scope>
</reference>